<dbReference type="Proteomes" id="UP000187486">
    <property type="component" value="Unassembled WGS sequence"/>
</dbReference>
<evidence type="ECO:0000256" key="1">
    <source>
        <dbReference type="SAM" id="MobiDB-lite"/>
    </source>
</evidence>
<dbReference type="EMBL" id="MQUQ01000007">
    <property type="protein sequence ID" value="OLZ51688.1"/>
    <property type="molecule type" value="Genomic_DNA"/>
</dbReference>
<organism evidence="2 3">
    <name type="scientific">Amycolatopsis coloradensis</name>
    <dbReference type="NCBI Taxonomy" id="76021"/>
    <lineage>
        <taxon>Bacteria</taxon>
        <taxon>Bacillati</taxon>
        <taxon>Actinomycetota</taxon>
        <taxon>Actinomycetes</taxon>
        <taxon>Pseudonocardiales</taxon>
        <taxon>Pseudonocardiaceae</taxon>
        <taxon>Amycolatopsis</taxon>
    </lineage>
</organism>
<feature type="compositionally biased region" description="Polar residues" evidence="1">
    <location>
        <begin position="246"/>
        <end position="255"/>
    </location>
</feature>
<comment type="caution">
    <text evidence="2">The sequence shown here is derived from an EMBL/GenBank/DDBJ whole genome shotgun (WGS) entry which is preliminary data.</text>
</comment>
<feature type="region of interest" description="Disordered" evidence="1">
    <location>
        <begin position="219"/>
        <end position="318"/>
    </location>
</feature>
<feature type="region of interest" description="Disordered" evidence="1">
    <location>
        <begin position="371"/>
        <end position="397"/>
    </location>
</feature>
<keyword evidence="3" id="KW-1185">Reference proteome</keyword>
<evidence type="ECO:0000313" key="2">
    <source>
        <dbReference type="EMBL" id="OLZ51688.1"/>
    </source>
</evidence>
<dbReference type="AlphaFoldDB" id="A0A1R0KU91"/>
<proteinExistence type="predicted"/>
<gene>
    <name evidence="2" type="ORF">BS329_15600</name>
</gene>
<sequence>MDFIEDISPHELHHAAIPNKTIDFWERRDLLALGVLTSFVRHSSGYGITLTKLTARCPGQGKTVLSKAYNRLIEERFLVRIEFTYARPAGSNERSGLRYTKHAVSRVQISEQLFAELVKSHAPGKHIFIPYGEPDENGRRETRRVKILAAELYCHVGAGQVTSETRLMPHPRRRGAPVKEPAKRPQPVRLRLANSVDASLFDAPSEYPDIQESSLVTPEVGKLTSGTTRAATTDPLVTPDVENPMSGVTSGNTPEHQVAPDVEDSTSIKKYQVHEVTDLEDRQAGGETPPPDPAFRSSDSPAEGGTDQGDLETQPQYAHAQPPDAIADLVQLGDERDRLITDVERLSGRQAFQAARQLVACEIELRRLVPHSRGDTSDNLQDLTLLEPVGRRGRSRR</sequence>
<reference evidence="2 3" key="1">
    <citation type="submission" date="2016-01" db="EMBL/GenBank/DDBJ databases">
        <title>Amycolatopsis coloradensis genome sequencing and assembly.</title>
        <authorList>
            <person name="Mayilraj S."/>
        </authorList>
    </citation>
    <scope>NUCLEOTIDE SEQUENCE [LARGE SCALE GENOMIC DNA]</scope>
    <source>
        <strain evidence="2 3">DSM 44225</strain>
    </source>
</reference>
<name>A0A1R0KU91_9PSEU</name>
<protein>
    <submittedName>
        <fullName evidence="2">Uncharacterized protein</fullName>
    </submittedName>
</protein>
<evidence type="ECO:0000313" key="3">
    <source>
        <dbReference type="Proteomes" id="UP000187486"/>
    </source>
</evidence>
<accession>A0A1R0KU91</accession>
<dbReference type="RefSeq" id="WP_076161335.1">
    <property type="nucleotide sequence ID" value="NZ_MQUQ01000007.1"/>
</dbReference>
<dbReference type="OrthoDB" id="9889441at2"/>
<feature type="compositionally biased region" description="Basic and acidic residues" evidence="1">
    <location>
        <begin position="272"/>
        <end position="284"/>
    </location>
</feature>